<protein>
    <submittedName>
        <fullName evidence="2">Putative threonine-phosphate decarboxylase</fullName>
    </submittedName>
</protein>
<dbReference type="STRING" id="448386.A0A2V3IPS7"/>
<sequence length="369" mass="40921">MDKVWDTETQEVHGGQTWRQCTNYTADFSVTTNALGAPDSAVVAAVRSLVSDIHHYPAADTHEATDALSNFIQWPADRLLIGNGASEFIDLVMKVLPPGPFKPGPYKAAYMEYNRAAKAADRTVLPAFSDEQAAVTVLIHPNSPTGDCMSLDGIRSMLNSCPGALVIDESFMPFLGPDWRQHSALSLIDEFPDRLLVLASWTKLWACPGIRLGSISASRDWIKKIKKMQTPWSCNSPAQAFMTAASNDMKYMEKTWTVLPKWRSVTERRVKHLGWFVNENSPSWVPWVFASLPDAKTAEIASDVAQAAGCPVRLCASFGVPECIRIGIRRPEHQDVLFRAWEKHFDVKPLTEVKGTTVYTNGSSKISHI</sequence>
<dbReference type="EMBL" id="NBIV01000102">
    <property type="protein sequence ID" value="PXF44086.1"/>
    <property type="molecule type" value="Genomic_DNA"/>
</dbReference>
<dbReference type="GO" id="GO:0030170">
    <property type="term" value="F:pyridoxal phosphate binding"/>
    <property type="evidence" value="ECO:0007669"/>
    <property type="project" value="InterPro"/>
</dbReference>
<dbReference type="InterPro" id="IPR015424">
    <property type="entry name" value="PyrdxlP-dep_Trfase"/>
</dbReference>
<gene>
    <name evidence="2" type="ORF">BWQ96_06167</name>
</gene>
<dbReference type="AlphaFoldDB" id="A0A2V3IPS7"/>
<dbReference type="SUPFAM" id="SSF53383">
    <property type="entry name" value="PLP-dependent transferases"/>
    <property type="match status" value="1"/>
</dbReference>
<accession>A0A2V3IPS7</accession>
<dbReference type="Pfam" id="PF00155">
    <property type="entry name" value="Aminotran_1_2"/>
    <property type="match status" value="1"/>
</dbReference>
<proteinExistence type="predicted"/>
<dbReference type="OrthoDB" id="2108at2759"/>
<dbReference type="InterPro" id="IPR015422">
    <property type="entry name" value="PyrdxlP-dep_Trfase_small"/>
</dbReference>
<organism evidence="2 3">
    <name type="scientific">Gracilariopsis chorda</name>
    <dbReference type="NCBI Taxonomy" id="448386"/>
    <lineage>
        <taxon>Eukaryota</taxon>
        <taxon>Rhodophyta</taxon>
        <taxon>Florideophyceae</taxon>
        <taxon>Rhodymeniophycidae</taxon>
        <taxon>Gracilariales</taxon>
        <taxon>Gracilariaceae</taxon>
        <taxon>Gracilariopsis</taxon>
    </lineage>
</organism>
<dbReference type="PANTHER" id="PTHR43799">
    <property type="entry name" value="AMINOTRANSFERASE, PUTATIVE-RELATED"/>
    <property type="match status" value="1"/>
</dbReference>
<name>A0A2V3IPS7_9FLOR</name>
<evidence type="ECO:0000313" key="3">
    <source>
        <dbReference type="Proteomes" id="UP000247409"/>
    </source>
</evidence>
<evidence type="ECO:0000313" key="2">
    <source>
        <dbReference type="EMBL" id="PXF44086.1"/>
    </source>
</evidence>
<comment type="caution">
    <text evidence="2">The sequence shown here is derived from an EMBL/GenBank/DDBJ whole genome shotgun (WGS) entry which is preliminary data.</text>
</comment>
<dbReference type="CDD" id="cd00609">
    <property type="entry name" value="AAT_like"/>
    <property type="match status" value="1"/>
</dbReference>
<evidence type="ECO:0000259" key="1">
    <source>
        <dbReference type="Pfam" id="PF00155"/>
    </source>
</evidence>
<dbReference type="Proteomes" id="UP000247409">
    <property type="component" value="Unassembled WGS sequence"/>
</dbReference>
<dbReference type="Gene3D" id="3.40.640.10">
    <property type="entry name" value="Type I PLP-dependent aspartate aminotransferase-like (Major domain)"/>
    <property type="match status" value="1"/>
</dbReference>
<keyword evidence="3" id="KW-1185">Reference proteome</keyword>
<dbReference type="PANTHER" id="PTHR43799:SF1">
    <property type="entry name" value="ASPARTATE AMINOTRANSFERASE"/>
    <property type="match status" value="1"/>
</dbReference>
<dbReference type="InterPro" id="IPR004839">
    <property type="entry name" value="Aminotransferase_I/II_large"/>
</dbReference>
<dbReference type="Gene3D" id="3.90.1150.10">
    <property type="entry name" value="Aspartate Aminotransferase, domain 1"/>
    <property type="match status" value="1"/>
</dbReference>
<dbReference type="InterPro" id="IPR015421">
    <property type="entry name" value="PyrdxlP-dep_Trfase_major"/>
</dbReference>
<feature type="domain" description="Aminotransferase class I/classII large" evidence="1">
    <location>
        <begin position="38"/>
        <end position="328"/>
    </location>
</feature>
<reference evidence="2 3" key="1">
    <citation type="journal article" date="2018" name="Mol. Biol. Evol.">
        <title>Analysis of the draft genome of the red seaweed Gracilariopsis chorda provides insights into genome size evolution in Rhodophyta.</title>
        <authorList>
            <person name="Lee J."/>
            <person name="Yang E.C."/>
            <person name="Graf L."/>
            <person name="Yang J.H."/>
            <person name="Qiu H."/>
            <person name="Zel Zion U."/>
            <person name="Chan C.X."/>
            <person name="Stephens T.G."/>
            <person name="Weber A.P.M."/>
            <person name="Boo G.H."/>
            <person name="Boo S.M."/>
            <person name="Kim K.M."/>
            <person name="Shin Y."/>
            <person name="Jung M."/>
            <person name="Lee S.J."/>
            <person name="Yim H.S."/>
            <person name="Lee J.H."/>
            <person name="Bhattacharya D."/>
            <person name="Yoon H.S."/>
        </authorList>
    </citation>
    <scope>NUCLEOTIDE SEQUENCE [LARGE SCALE GENOMIC DNA]</scope>
    <source>
        <strain evidence="2 3">SKKU-2015</strain>
        <tissue evidence="2">Whole body</tissue>
    </source>
</reference>